<name>A0A8H6HZY4_9AGAR</name>
<feature type="region of interest" description="Disordered" evidence="1">
    <location>
        <begin position="31"/>
        <end position="51"/>
    </location>
</feature>
<keyword evidence="3" id="KW-1185">Reference proteome</keyword>
<dbReference type="Proteomes" id="UP000521943">
    <property type="component" value="Unassembled WGS sequence"/>
</dbReference>
<feature type="region of interest" description="Disordered" evidence="1">
    <location>
        <begin position="89"/>
        <end position="120"/>
    </location>
</feature>
<evidence type="ECO:0000313" key="2">
    <source>
        <dbReference type="EMBL" id="KAF6755534.1"/>
    </source>
</evidence>
<organism evidence="2 3">
    <name type="scientific">Ephemerocybe angulata</name>
    <dbReference type="NCBI Taxonomy" id="980116"/>
    <lineage>
        <taxon>Eukaryota</taxon>
        <taxon>Fungi</taxon>
        <taxon>Dikarya</taxon>
        <taxon>Basidiomycota</taxon>
        <taxon>Agaricomycotina</taxon>
        <taxon>Agaricomycetes</taxon>
        <taxon>Agaricomycetidae</taxon>
        <taxon>Agaricales</taxon>
        <taxon>Agaricineae</taxon>
        <taxon>Psathyrellaceae</taxon>
        <taxon>Ephemerocybe</taxon>
    </lineage>
</organism>
<feature type="compositionally biased region" description="Basic and acidic residues" evidence="1">
    <location>
        <begin position="97"/>
        <end position="107"/>
    </location>
</feature>
<evidence type="ECO:0000256" key="1">
    <source>
        <dbReference type="SAM" id="MobiDB-lite"/>
    </source>
</evidence>
<evidence type="ECO:0000313" key="3">
    <source>
        <dbReference type="Proteomes" id="UP000521943"/>
    </source>
</evidence>
<protein>
    <submittedName>
        <fullName evidence="2">Uncharacterized protein</fullName>
    </submittedName>
</protein>
<feature type="region of interest" description="Disordered" evidence="1">
    <location>
        <begin position="1"/>
        <end position="20"/>
    </location>
</feature>
<dbReference type="AlphaFoldDB" id="A0A8H6HZY4"/>
<dbReference type="EMBL" id="JACGCI010000029">
    <property type="protein sequence ID" value="KAF6755534.1"/>
    <property type="molecule type" value="Genomic_DNA"/>
</dbReference>
<sequence length="254" mass="28193">MPAAAAAARLREATTTVTTTTTTTTILTPTARLSSSNARATRTGSSAGSLRRRTSFRPWSNWVSTPRISSIEHWVDELEGRQQALLEAARGRGRARGPKDEDADRPPTPEGLEGEDLERFRAERDRARGRRARTQAEAVELMARRRLAERVGRMFGVGKDDGGDDRDVGNLELDKFMDSLLQEQERRRERSSSTLSPALLAGAPHLADLAKQAVSDPHIERTIRLRRLFAGKKNSDNLVDVSQAWCSSFWMGQA</sequence>
<comment type="caution">
    <text evidence="2">The sequence shown here is derived from an EMBL/GenBank/DDBJ whole genome shotgun (WGS) entry which is preliminary data.</text>
</comment>
<reference evidence="2 3" key="1">
    <citation type="submission" date="2020-07" db="EMBL/GenBank/DDBJ databases">
        <title>Comparative genomics of pyrophilous fungi reveals a link between fire events and developmental genes.</title>
        <authorList>
            <consortium name="DOE Joint Genome Institute"/>
            <person name="Steindorff A.S."/>
            <person name="Carver A."/>
            <person name="Calhoun S."/>
            <person name="Stillman K."/>
            <person name="Liu H."/>
            <person name="Lipzen A."/>
            <person name="Pangilinan J."/>
            <person name="Labutti K."/>
            <person name="Bruns T.D."/>
            <person name="Grigoriev I.V."/>
        </authorList>
    </citation>
    <scope>NUCLEOTIDE SEQUENCE [LARGE SCALE GENOMIC DNA]</scope>
    <source>
        <strain evidence="2 3">CBS 144469</strain>
    </source>
</reference>
<feature type="compositionally biased region" description="Polar residues" evidence="1">
    <location>
        <begin position="34"/>
        <end position="48"/>
    </location>
</feature>
<accession>A0A8H6HZY4</accession>
<gene>
    <name evidence="2" type="ORF">DFP72DRAFT_1067345</name>
</gene>
<proteinExistence type="predicted"/>